<dbReference type="RefSeq" id="WP_107032626.1">
    <property type="nucleotide sequence ID" value="NZ_CAJSYL010000040.1"/>
</dbReference>
<feature type="chain" id="PRO_5016003549" description="Beta-lactamase-inhibitor-like PepSY-like domain-containing protein" evidence="1">
    <location>
        <begin position="24"/>
        <end position="133"/>
    </location>
</feature>
<evidence type="ECO:0008006" key="4">
    <source>
        <dbReference type="Google" id="ProtNLM"/>
    </source>
</evidence>
<name>A0A2V1IJ19_9BACT</name>
<organism evidence="2 3">
    <name type="scientific">Duncaniella muris</name>
    <dbReference type="NCBI Taxonomy" id="2094150"/>
    <lineage>
        <taxon>Bacteria</taxon>
        <taxon>Pseudomonadati</taxon>
        <taxon>Bacteroidota</taxon>
        <taxon>Bacteroidia</taxon>
        <taxon>Bacteroidales</taxon>
        <taxon>Muribaculaceae</taxon>
        <taxon>Duncaniella</taxon>
    </lineage>
</organism>
<protein>
    <recommendedName>
        <fullName evidence="4">Beta-lactamase-inhibitor-like PepSY-like domain-containing protein</fullName>
    </recommendedName>
</protein>
<evidence type="ECO:0000313" key="2">
    <source>
        <dbReference type="EMBL" id="PWB01692.1"/>
    </source>
</evidence>
<gene>
    <name evidence="2" type="ORF">C5O23_09085</name>
</gene>
<reference evidence="3" key="1">
    <citation type="submission" date="2018-02" db="EMBL/GenBank/DDBJ databases">
        <authorList>
            <person name="Clavel T."/>
            <person name="Strowig T."/>
        </authorList>
    </citation>
    <scope>NUCLEOTIDE SEQUENCE [LARGE SCALE GENOMIC DNA]</scope>
    <source>
        <strain evidence="3">DSM 103720</strain>
    </source>
</reference>
<dbReference type="EMBL" id="PUEC01000019">
    <property type="protein sequence ID" value="PWB01692.1"/>
    <property type="molecule type" value="Genomic_DNA"/>
</dbReference>
<keyword evidence="3" id="KW-1185">Reference proteome</keyword>
<keyword evidence="1" id="KW-0732">Signal</keyword>
<feature type="signal peptide" evidence="1">
    <location>
        <begin position="1"/>
        <end position="23"/>
    </location>
</feature>
<evidence type="ECO:0000256" key="1">
    <source>
        <dbReference type="SAM" id="SignalP"/>
    </source>
</evidence>
<sequence>MKLIRYVAFVAVAVMMAMTTACGSSDKALDLAVEEINKQLEGQKMPGIEKMSLSADEGYIVYNYVVDEDQADLSVMKESAAEQKAQVKAQVISAPAQQKFVQLVKLSDRGIKFSYKGNKSGDSYEIVFENNEL</sequence>
<dbReference type="GeneID" id="82526493"/>
<proteinExistence type="predicted"/>
<comment type="caution">
    <text evidence="2">The sequence shown here is derived from an EMBL/GenBank/DDBJ whole genome shotgun (WGS) entry which is preliminary data.</text>
</comment>
<dbReference type="AlphaFoldDB" id="A0A2V1IJ19"/>
<dbReference type="Proteomes" id="UP000244905">
    <property type="component" value="Unassembled WGS sequence"/>
</dbReference>
<accession>A0A2V1IJ19</accession>
<dbReference type="PROSITE" id="PS51257">
    <property type="entry name" value="PROKAR_LIPOPROTEIN"/>
    <property type="match status" value="1"/>
</dbReference>
<evidence type="ECO:0000313" key="3">
    <source>
        <dbReference type="Proteomes" id="UP000244905"/>
    </source>
</evidence>